<evidence type="ECO:0000313" key="3">
    <source>
        <dbReference type="Proteomes" id="UP001499947"/>
    </source>
</evidence>
<dbReference type="InterPro" id="IPR036188">
    <property type="entry name" value="FAD/NAD-bd_sf"/>
</dbReference>
<dbReference type="Pfam" id="PF05834">
    <property type="entry name" value="Lycopene_cycl"/>
    <property type="match status" value="1"/>
</dbReference>
<protein>
    <submittedName>
        <fullName evidence="2">Lycopene cyclase family protein</fullName>
    </submittedName>
</protein>
<dbReference type="Proteomes" id="UP001499947">
    <property type="component" value="Unassembled WGS sequence"/>
</dbReference>
<dbReference type="EMBL" id="BAAALR010000078">
    <property type="protein sequence ID" value="GAA1716364.1"/>
    <property type="molecule type" value="Genomic_DNA"/>
</dbReference>
<reference evidence="3" key="1">
    <citation type="journal article" date="2019" name="Int. J. Syst. Evol. Microbiol.">
        <title>The Global Catalogue of Microorganisms (GCM) 10K type strain sequencing project: providing services to taxonomists for standard genome sequencing and annotation.</title>
        <authorList>
            <consortium name="The Broad Institute Genomics Platform"/>
            <consortium name="The Broad Institute Genome Sequencing Center for Infectious Disease"/>
            <person name="Wu L."/>
            <person name="Ma J."/>
        </authorList>
    </citation>
    <scope>NUCLEOTIDE SEQUENCE [LARGE SCALE GENOMIC DNA]</scope>
    <source>
        <strain evidence="3">JCM 13244</strain>
    </source>
</reference>
<evidence type="ECO:0000256" key="1">
    <source>
        <dbReference type="SAM" id="MobiDB-lite"/>
    </source>
</evidence>
<feature type="region of interest" description="Disordered" evidence="1">
    <location>
        <begin position="393"/>
        <end position="456"/>
    </location>
</feature>
<proteinExistence type="predicted"/>
<feature type="compositionally biased region" description="Pro residues" evidence="1">
    <location>
        <begin position="407"/>
        <end position="456"/>
    </location>
</feature>
<keyword evidence="3" id="KW-1185">Reference proteome</keyword>
<gene>
    <name evidence="2" type="ORF">GCM10009680_67090</name>
</gene>
<name>A0ABP4V6K4_9ACTN</name>
<accession>A0ABP4V6K4</accession>
<dbReference type="RefSeq" id="WP_246585865.1">
    <property type="nucleotide sequence ID" value="NZ_BAAALR010000078.1"/>
</dbReference>
<comment type="caution">
    <text evidence="2">The sequence shown here is derived from an EMBL/GenBank/DDBJ whole genome shotgun (WGS) entry which is preliminary data.</text>
</comment>
<sequence>MPETDVAVVGAGAAGLSLAHRLAGRVPGLRTPSVVLVDAPPGPLRPPPRTWCYWAAGPGRFDAAVRAEWRRLRVRPRTGAPVEGDIAPLRYRMIRSVDFERLVSRDLARSPNVRRLEATVETVEDVPGGAHVHLRDTDGRARVLSARWVLDSRPPSSLPAARTTLLQHFHGWVVRTARPAFDPAAVELMDFRTPQPAHGLSFGYVLPLGPYEALVEYTEFSARTLTPDRYEAAVRHYADEVLRLGERQVLATETGVIPMTDAPVPRQAGASVFPIGAAGGATRPATGYTFAGLQRQTRAVADALRRGRRPVPPAAHSVRSRAMDAVLLRALDSGRADGPELFSRLFARVPMARLLRFLDGGTRLHEDVSIGLRTPVGPMLRSALELPRLPRRRFDLPASPHPAARPATPPHPPARPATPPHPPARPATPPHPPAPPPATPPPPTSDPPAPPPTETA</sequence>
<dbReference type="SUPFAM" id="SSF51905">
    <property type="entry name" value="FAD/NAD(P)-binding domain"/>
    <property type="match status" value="1"/>
</dbReference>
<feature type="compositionally biased region" description="Low complexity" evidence="1">
    <location>
        <begin position="396"/>
        <end position="406"/>
    </location>
</feature>
<dbReference type="Gene3D" id="3.50.50.60">
    <property type="entry name" value="FAD/NAD(P)-binding domain"/>
    <property type="match status" value="1"/>
</dbReference>
<evidence type="ECO:0000313" key="2">
    <source>
        <dbReference type="EMBL" id="GAA1716364.1"/>
    </source>
</evidence>
<organism evidence="2 3">
    <name type="scientific">Streptomyces yatensis</name>
    <dbReference type="NCBI Taxonomy" id="155177"/>
    <lineage>
        <taxon>Bacteria</taxon>
        <taxon>Bacillati</taxon>
        <taxon>Actinomycetota</taxon>
        <taxon>Actinomycetes</taxon>
        <taxon>Kitasatosporales</taxon>
        <taxon>Streptomycetaceae</taxon>
        <taxon>Streptomyces</taxon>
        <taxon>Streptomyces violaceusniger group</taxon>
    </lineage>
</organism>